<dbReference type="PANTHER" id="PTHR40980:SF3">
    <property type="entry name" value="TONB-DEPENDENT RECEPTOR-LIKE BETA-BARREL DOMAIN-CONTAINING PROTEIN"/>
    <property type="match status" value="1"/>
</dbReference>
<reference evidence="4 5" key="1">
    <citation type="submission" date="2021-04" db="EMBL/GenBank/DDBJ databases">
        <title>The genome sequence of Ideonella sp. 3Y2.</title>
        <authorList>
            <person name="Liu Y."/>
        </authorList>
    </citation>
    <scope>NUCLEOTIDE SEQUENCE [LARGE SCALE GENOMIC DNA]</scope>
    <source>
        <strain evidence="4 5">3Y2</strain>
    </source>
</reference>
<dbReference type="CDD" id="cd01347">
    <property type="entry name" value="ligand_gated_channel"/>
    <property type="match status" value="1"/>
</dbReference>
<evidence type="ECO:0000256" key="2">
    <source>
        <dbReference type="SAM" id="SignalP"/>
    </source>
</evidence>
<evidence type="ECO:0000313" key="5">
    <source>
        <dbReference type="Proteomes" id="UP000676246"/>
    </source>
</evidence>
<dbReference type="InterPro" id="IPR037066">
    <property type="entry name" value="Plug_dom_sf"/>
</dbReference>
<dbReference type="SUPFAM" id="SSF56935">
    <property type="entry name" value="Porins"/>
    <property type="match status" value="1"/>
</dbReference>
<feature type="chain" id="PRO_5038003614" evidence="2">
    <location>
        <begin position="43"/>
        <end position="948"/>
    </location>
</feature>
<dbReference type="EMBL" id="JAGQDD010000026">
    <property type="protein sequence ID" value="MBQ0933296.1"/>
    <property type="molecule type" value="Genomic_DNA"/>
</dbReference>
<dbReference type="InterPro" id="IPR010917">
    <property type="entry name" value="TonB_rcpt_CS"/>
</dbReference>
<keyword evidence="4" id="KW-0675">Receptor</keyword>
<name>A0A940YH74_9BURK</name>
<sequence length="948" mass="101534">MTHARARQRRSLSSPGTPVVRLSPLALASLVVLGLPAGPALAQDAQDTQSVVVTGIRRAIETSVAIKRESTSVVEAVSAEDLGKLPDISIAESLARLPGLTAQRVNGRDQVLSVRGMAPKFGVTLLNGREVVSTGDNRSVEFDQFPSELINGAVVYKTPDASLASQGLAGTVNMSTVRPLDFRERIISVGVRGERNSNGAQVPGSSATGNRLSVSYVDQFADNTVGLALGFAHLDSTSQERYFKHWWWGNSAIWGGAFRGLENTDPSKAPHTLQGFETGVTATKQVRDGALAVLEFKPNKDIRSQVDLYYSKFSQDAQGRELQADLGPNWSGDGTPGHEANGGPIYSNVKTQLIGNDRYLVGGRVTNVDPRILTRYGQRDDNITALGWNTEANLAAGWKGVADLSWSKAKRDELVGEAYASATTLGGFDFVANPNGGFSQFTPLGNYGDANNIQLRGLSGWGNLNGVGQAGSLSPIHVSDELKSLRLGAKKDLEWGVVSGFEGGVNYSQRSKDRNSTQTIYALKNGTTCVGNDVCQPFPAGLLQSPVNMAFSKVPGLVSFDMMAAINAGLYNSGVVNQSSAPGRIWGVDEKVTTAYGKVDLDFNAGVPVRGNLGLQVVHANQSSTGLAWDANANAATPMTFGTSYTDVLPSLNLVAELQPSLLMRFGLAKVVARPNMDDMRAGFSASVATSGQDLGKWSGSGGNPFLEPWRARAIDISLEKYFGKRSYVSVAGFHKKLANSIYVEDFQFDFTGFPNTSGTTPISNIGKLTAPVNGKGGHVAGHEVTAALEGNLVSPMLDGFGIIASYSHTVSNLPGTANDGKAALNRSLEGLSGEVYSLQGYYEKNGWQFRVAQRYRSKFVAEVRGVWIDKSLSAIDAEKITDLQLGYSWESGPLKGVSVLLQVNNLDNTPYKTALADDSSTSTPLRMMPERYIEYGRRYLLGVNYKF</sequence>
<keyword evidence="5" id="KW-1185">Reference proteome</keyword>
<dbReference type="Proteomes" id="UP000676246">
    <property type="component" value="Unassembled WGS sequence"/>
</dbReference>
<keyword evidence="1" id="KW-0798">TonB box</keyword>
<accession>A0A940YH74</accession>
<dbReference type="NCBIfam" id="TIGR01782">
    <property type="entry name" value="TonB-Xanth-Caul"/>
    <property type="match status" value="1"/>
</dbReference>
<evidence type="ECO:0000313" key="4">
    <source>
        <dbReference type="EMBL" id="MBQ0933296.1"/>
    </source>
</evidence>
<feature type="domain" description="TonB-dependent receptor plug" evidence="3">
    <location>
        <begin position="67"/>
        <end position="170"/>
    </location>
</feature>
<organism evidence="4 5">
    <name type="scientific">Ideonella alba</name>
    <dbReference type="NCBI Taxonomy" id="2824118"/>
    <lineage>
        <taxon>Bacteria</taxon>
        <taxon>Pseudomonadati</taxon>
        <taxon>Pseudomonadota</taxon>
        <taxon>Betaproteobacteria</taxon>
        <taxon>Burkholderiales</taxon>
        <taxon>Sphaerotilaceae</taxon>
        <taxon>Ideonella</taxon>
    </lineage>
</organism>
<evidence type="ECO:0000256" key="1">
    <source>
        <dbReference type="ARBA" id="ARBA00023077"/>
    </source>
</evidence>
<dbReference type="Gene3D" id="2.170.130.10">
    <property type="entry name" value="TonB-dependent receptor, plug domain"/>
    <property type="match status" value="1"/>
</dbReference>
<proteinExistence type="predicted"/>
<comment type="caution">
    <text evidence="4">The sequence shown here is derived from an EMBL/GenBank/DDBJ whole genome shotgun (WGS) entry which is preliminary data.</text>
</comment>
<keyword evidence="2" id="KW-0732">Signal</keyword>
<protein>
    <submittedName>
        <fullName evidence="4">TonB-dependent receptor</fullName>
    </submittedName>
</protein>
<dbReference type="InterPro" id="IPR012910">
    <property type="entry name" value="Plug_dom"/>
</dbReference>
<dbReference type="Pfam" id="PF07715">
    <property type="entry name" value="Plug"/>
    <property type="match status" value="1"/>
</dbReference>
<feature type="signal peptide" evidence="2">
    <location>
        <begin position="1"/>
        <end position="42"/>
    </location>
</feature>
<dbReference type="AlphaFoldDB" id="A0A940YH74"/>
<dbReference type="PANTHER" id="PTHR40980">
    <property type="entry name" value="PLUG DOMAIN-CONTAINING PROTEIN"/>
    <property type="match status" value="1"/>
</dbReference>
<dbReference type="InterPro" id="IPR010104">
    <property type="entry name" value="TonB_rcpt_bac"/>
</dbReference>
<gene>
    <name evidence="4" type="ORF">KAK03_22715</name>
</gene>
<dbReference type="RefSeq" id="WP_210856963.1">
    <property type="nucleotide sequence ID" value="NZ_JAGQDD010000026.1"/>
</dbReference>
<dbReference type="PROSITE" id="PS01156">
    <property type="entry name" value="TONB_DEPENDENT_REC_2"/>
    <property type="match status" value="1"/>
</dbReference>
<evidence type="ECO:0000259" key="3">
    <source>
        <dbReference type="Pfam" id="PF07715"/>
    </source>
</evidence>